<name>A0ABP6YCX0_9ACTN</name>
<organism evidence="1 2">
    <name type="scientific">Nonomuraea rosea</name>
    <dbReference type="NCBI Taxonomy" id="638574"/>
    <lineage>
        <taxon>Bacteria</taxon>
        <taxon>Bacillati</taxon>
        <taxon>Actinomycetota</taxon>
        <taxon>Actinomycetes</taxon>
        <taxon>Streptosporangiales</taxon>
        <taxon>Streptosporangiaceae</taxon>
        <taxon>Nonomuraea</taxon>
    </lineage>
</organism>
<keyword evidence="2" id="KW-1185">Reference proteome</keyword>
<comment type="caution">
    <text evidence="1">The sequence shown here is derived from an EMBL/GenBank/DDBJ whole genome shotgun (WGS) entry which is preliminary data.</text>
</comment>
<dbReference type="EMBL" id="BAABDQ010000018">
    <property type="protein sequence ID" value="GAA3578565.1"/>
    <property type="molecule type" value="Genomic_DNA"/>
</dbReference>
<dbReference type="Proteomes" id="UP001500630">
    <property type="component" value="Unassembled WGS sequence"/>
</dbReference>
<dbReference type="RefSeq" id="WP_345568555.1">
    <property type="nucleotide sequence ID" value="NZ_BAABDQ010000018.1"/>
</dbReference>
<gene>
    <name evidence="1" type="ORF">GCM10022419_070030</name>
</gene>
<dbReference type="Gene3D" id="1.10.10.10">
    <property type="entry name" value="Winged helix-like DNA-binding domain superfamily/Winged helix DNA-binding domain"/>
    <property type="match status" value="1"/>
</dbReference>
<dbReference type="Pfam" id="PF12840">
    <property type="entry name" value="HTH_20"/>
    <property type="match status" value="1"/>
</dbReference>
<dbReference type="SUPFAM" id="SSF46785">
    <property type="entry name" value="Winged helix' DNA-binding domain"/>
    <property type="match status" value="1"/>
</dbReference>
<protein>
    <submittedName>
        <fullName evidence="1">Transcriptional regulator</fullName>
    </submittedName>
</protein>
<accession>A0ABP6YCX0</accession>
<proteinExistence type="predicted"/>
<sequence length="236" mass="24712">MRGFEQNVTGIGTLAEPVRQELYLFVCAQAAPVSRDQAAEAIGIARHKAKFHLDRLEAEGLLEAVYARLAGRSGPGAGRSSKLYRRAPREITVSLPSRDYLLAGRLMAAAITESAATGAPVLEALGRVAAEHGAALAAAAMAAEGRPATPQAALDLAAGTLSECGYEPRGDGERTIMANCPFHALAEAHTELVCHMNHALITGLVEGLAPPAVRALLEPGDNRCCVSLAPVQNHPR</sequence>
<evidence type="ECO:0000313" key="1">
    <source>
        <dbReference type="EMBL" id="GAA3578565.1"/>
    </source>
</evidence>
<evidence type="ECO:0000313" key="2">
    <source>
        <dbReference type="Proteomes" id="UP001500630"/>
    </source>
</evidence>
<reference evidence="2" key="1">
    <citation type="journal article" date="2019" name="Int. J. Syst. Evol. Microbiol.">
        <title>The Global Catalogue of Microorganisms (GCM) 10K type strain sequencing project: providing services to taxonomists for standard genome sequencing and annotation.</title>
        <authorList>
            <consortium name="The Broad Institute Genomics Platform"/>
            <consortium name="The Broad Institute Genome Sequencing Center for Infectious Disease"/>
            <person name="Wu L."/>
            <person name="Ma J."/>
        </authorList>
    </citation>
    <scope>NUCLEOTIDE SEQUENCE [LARGE SCALE GENOMIC DNA]</scope>
    <source>
        <strain evidence="2">JCM 17326</strain>
    </source>
</reference>
<dbReference type="InterPro" id="IPR036388">
    <property type="entry name" value="WH-like_DNA-bd_sf"/>
</dbReference>
<dbReference type="InterPro" id="IPR036390">
    <property type="entry name" value="WH_DNA-bd_sf"/>
</dbReference>